<dbReference type="RefSeq" id="WP_027844808.1">
    <property type="nucleotide sequence ID" value="NZ_LMTZ01000002.1"/>
</dbReference>
<dbReference type="PROSITE" id="PS50176">
    <property type="entry name" value="ARM_REPEAT"/>
    <property type="match status" value="1"/>
</dbReference>
<dbReference type="Pfam" id="PF13646">
    <property type="entry name" value="HEAT_2"/>
    <property type="match status" value="1"/>
</dbReference>
<dbReference type="EMBL" id="LMTZ01000093">
    <property type="protein sequence ID" value="KST66864.1"/>
    <property type="molecule type" value="Genomic_DNA"/>
</dbReference>
<evidence type="ECO:0000313" key="5">
    <source>
        <dbReference type="EMBL" id="KST66864.1"/>
    </source>
</evidence>
<dbReference type="PANTHER" id="PTHR12697:SF5">
    <property type="entry name" value="DEOXYHYPUSINE HYDROXYLASE"/>
    <property type="match status" value="1"/>
</dbReference>
<dbReference type="InterPro" id="IPR027417">
    <property type="entry name" value="P-loop_NTPase"/>
</dbReference>
<evidence type="ECO:0000256" key="1">
    <source>
        <dbReference type="ARBA" id="ARBA00009299"/>
    </source>
</evidence>
<keyword evidence="7" id="KW-1185">Reference proteome</keyword>
<dbReference type="InterPro" id="IPR011989">
    <property type="entry name" value="ARM-like"/>
</dbReference>
<organism evidence="6 7">
    <name type="scientific">Mastigocoleus testarum BC008</name>
    <dbReference type="NCBI Taxonomy" id="371196"/>
    <lineage>
        <taxon>Bacteria</taxon>
        <taxon>Bacillati</taxon>
        <taxon>Cyanobacteriota</taxon>
        <taxon>Cyanophyceae</taxon>
        <taxon>Nostocales</taxon>
        <taxon>Hapalosiphonaceae</taxon>
        <taxon>Mastigocoleus</taxon>
    </lineage>
</organism>
<accession>A0A0V8A0A3</accession>
<dbReference type="InterPro" id="IPR016024">
    <property type="entry name" value="ARM-type_fold"/>
</dbReference>
<gene>
    <name evidence="5" type="ORF">BC008_27125</name>
    <name evidence="6" type="ORF">BC008_36730</name>
</gene>
<name>A0A0V8A0A3_9CYAN</name>
<dbReference type="GO" id="GO:0030089">
    <property type="term" value="C:phycobilisome"/>
    <property type="evidence" value="ECO:0007669"/>
    <property type="project" value="UniProtKB-KW"/>
</dbReference>
<dbReference type="Pfam" id="PF03130">
    <property type="entry name" value="HEAT_PBS"/>
    <property type="match status" value="1"/>
</dbReference>
<evidence type="ECO:0000256" key="3">
    <source>
        <dbReference type="ARBA" id="ARBA00022738"/>
    </source>
</evidence>
<dbReference type="SUPFAM" id="SSF48371">
    <property type="entry name" value="ARM repeat"/>
    <property type="match status" value="1"/>
</dbReference>
<dbReference type="Gene3D" id="1.25.10.10">
    <property type="entry name" value="Leucine-rich Repeat Variant"/>
    <property type="match status" value="3"/>
</dbReference>
<dbReference type="SMART" id="SM00567">
    <property type="entry name" value="EZ_HEAT"/>
    <property type="match status" value="9"/>
</dbReference>
<dbReference type="SUPFAM" id="SSF52540">
    <property type="entry name" value="P-loop containing nucleoside triphosphate hydrolases"/>
    <property type="match status" value="1"/>
</dbReference>
<dbReference type="Gene3D" id="3.40.50.300">
    <property type="entry name" value="P-loop containing nucleotide triphosphate hydrolases"/>
    <property type="match status" value="1"/>
</dbReference>
<reference evidence="6 7" key="1">
    <citation type="journal article" date="2015" name="Genome Announc.">
        <title>Draft Genome of the Euendolithic (true boring) Cyanobacterium Mastigocoleus testarum strain BC008.</title>
        <authorList>
            <person name="Guida B.S."/>
            <person name="Garcia-Pichel F."/>
        </authorList>
    </citation>
    <scope>NUCLEOTIDE SEQUENCE [LARGE SCALE GENOMIC DNA]</scope>
    <source>
        <strain evidence="6 7">BC008</strain>
    </source>
</reference>
<evidence type="ECO:0000313" key="7">
    <source>
        <dbReference type="Proteomes" id="UP000053372"/>
    </source>
</evidence>
<dbReference type="GO" id="GO:0016829">
    <property type="term" value="F:lyase activity"/>
    <property type="evidence" value="ECO:0007669"/>
    <property type="project" value="UniProtKB-KW"/>
</dbReference>
<dbReference type="EMBL" id="LMTZ01000002">
    <property type="protein sequence ID" value="KST70202.1"/>
    <property type="molecule type" value="Genomic_DNA"/>
</dbReference>
<keyword evidence="4 6" id="KW-0456">Lyase</keyword>
<comment type="similarity">
    <text evidence="1">Belongs to the CpcE/RpcE/PecE family.</text>
</comment>
<dbReference type="InterPro" id="IPR004155">
    <property type="entry name" value="PBS_lyase_HEAT"/>
</dbReference>
<dbReference type="Proteomes" id="UP000053372">
    <property type="component" value="Unassembled WGS sequence"/>
</dbReference>
<evidence type="ECO:0000256" key="2">
    <source>
        <dbReference type="ARBA" id="ARBA00022549"/>
    </source>
</evidence>
<keyword evidence="2" id="KW-0042">Antenna complex</keyword>
<keyword evidence="3" id="KW-0605">Phycobilisome</keyword>
<evidence type="ECO:0000313" key="6">
    <source>
        <dbReference type="EMBL" id="KST70202.1"/>
    </source>
</evidence>
<comment type="caution">
    <text evidence="6">The sequence shown here is derived from an EMBL/GenBank/DDBJ whole genome shotgun (WGS) entry which is preliminary data.</text>
</comment>
<sequence>MSVFTRIKRKISLFLVFTFTICLILLPNLTRVNAQKVSQPKPQDWHINGIMAALDDSDPKVQGFALRKLGEYDTKDLKAILKQPKDIAQIAIKLLTDKNVELEVRRDAVGALKNLGDAAKPYLKDMLELVKDTSLDPGLRYSTVEVFGSLGSAAKPYVEEIADILTNKNLDFGVRAGAVRALGNLGELTQPYVEDIADILKDKTADDLVRAGAVRALGNLGDAAKPYVKDILKFLKDETVGSQVRGNATEALVNLGDIAKPYIGDIFELLKDQKIDFIVRGAAASAFGKMGDATIPYVQEILELLKDKTVDQITRFIMGSALTNLGDLAKPYVQDIVDILQDKTVDFQIRDIAIQALGNLGDATKPYIKNIVDILKDKSLELYLRGSAARALGNLGEVAKDYIEDIGNILKYKAKTLNESNLRGTALEALGNLGEAAKLYVKDILYILKDKTINYSDRKIAAEALRNIKQKPLELKEFLIVLNNAYYDSLSTIPQWRFLGYFVSGGSDEAKTLIKWLAYPQTTPEKLTHSEAVKTLKLFLKVWEVITSEDLTELRNDLAEKIAVVAANKNVVWETQDITLLGQHYKNLKQINSTNAETIQSVIINLEGWRWFFNFRNIILTHAAFWLALIFAYPKSPQIQAIFFWNPWVRRIAGMGYVGFLLTWVPFLRRKLLEPFQRSLLADARLDNFTEATYFPESCVKPPASDKIVPITKALPTVKGQIVLEGDSGLGKSMFLCHLLKNTSNIAVYLPAYKCEKGVIEAIQEKLRGQAQDINFLKSLIYSGAIDIYIDGLNEVTADTRSQIKQFVESYFHCNVIMTTQPLQWEPPSTAKIFILKPLTKQQISQFLISRSLRLPADAKITDDSYKQACKNYLGKILDPQQPATELEANYRVLSNPMDLTLISQMLSQGEHPDLFRLQEQQYNLMAWEYKREWKHNFPLKKFSQRVYQQRINDESAILADEFDQEVLSMEDQKYKMVVSRQWKNKDGETKKEWYFRHDKIMEFFIVQNFLGDSTEAKERQSKHMDDPRFRGVYFLLAKLLPLEQAQELRENLIQYAVDTKDHTVMDTYVQLLRLR</sequence>
<evidence type="ECO:0000256" key="4">
    <source>
        <dbReference type="ARBA" id="ARBA00023239"/>
    </source>
</evidence>
<proteinExistence type="inferred from homology"/>
<dbReference type="GO" id="GO:0016491">
    <property type="term" value="F:oxidoreductase activity"/>
    <property type="evidence" value="ECO:0007669"/>
    <property type="project" value="TreeGrafter"/>
</dbReference>
<dbReference type="AlphaFoldDB" id="A0A0V8A0A3"/>
<dbReference type="PANTHER" id="PTHR12697">
    <property type="entry name" value="PBS LYASE HEAT-LIKE PROTEIN"/>
    <property type="match status" value="1"/>
</dbReference>
<dbReference type="OrthoDB" id="448481at2"/>
<protein>
    <submittedName>
        <fullName evidence="6">PBS lyase</fullName>
    </submittedName>
</protein>
<dbReference type="InterPro" id="IPR000225">
    <property type="entry name" value="Armadillo"/>
</dbReference>